<dbReference type="OrthoDB" id="8016047at2"/>
<dbReference type="PROSITE" id="PS00330">
    <property type="entry name" value="HEMOLYSIN_CALCIUM"/>
    <property type="match status" value="2"/>
</dbReference>
<dbReference type="AlphaFoldDB" id="I4Z2M1"/>
<dbReference type="InterPro" id="IPR018511">
    <property type="entry name" value="Hemolysin-typ_Ca-bd_CS"/>
</dbReference>
<keyword evidence="2" id="KW-1185">Reference proteome</keyword>
<accession>I4Z2M1</accession>
<dbReference type="EMBL" id="JH660637">
    <property type="protein sequence ID" value="EIM30463.1"/>
    <property type="molecule type" value="Genomic_DNA"/>
</dbReference>
<reference evidence="1 2" key="1">
    <citation type="submission" date="2012-02" db="EMBL/GenBank/DDBJ databases">
        <title>Improved High-Quality Draft sequence of Microvirga sp. WSM3557.</title>
        <authorList>
            <consortium name="US DOE Joint Genome Institute"/>
            <person name="Lucas S."/>
            <person name="Han J."/>
            <person name="Lapidus A."/>
            <person name="Cheng J.-F."/>
            <person name="Goodwin L."/>
            <person name="Pitluck S."/>
            <person name="Peters L."/>
            <person name="Zhang X."/>
            <person name="Detter J.C."/>
            <person name="Han C."/>
            <person name="Tapia R."/>
            <person name="Land M."/>
            <person name="Hauser L."/>
            <person name="Kyrpides N."/>
            <person name="Ivanova N."/>
            <person name="Pagani I."/>
            <person name="Brau L."/>
            <person name="Yates R."/>
            <person name="O'Hara G."/>
            <person name="Rui T."/>
            <person name="Howieson J."/>
            <person name="Reeve W."/>
            <person name="Woyke T."/>
        </authorList>
    </citation>
    <scope>NUCLEOTIDE SEQUENCE [LARGE SCALE GENOMIC DNA]</scope>
    <source>
        <strain evidence="1 2">WSM3557</strain>
    </source>
</reference>
<dbReference type="PATRIC" id="fig|864069.3.peg.789"/>
<dbReference type="CDD" id="cd11304">
    <property type="entry name" value="Cadherin_repeat"/>
    <property type="match status" value="1"/>
</dbReference>
<dbReference type="InterPro" id="IPR015919">
    <property type="entry name" value="Cadherin-like_sf"/>
</dbReference>
<dbReference type="InterPro" id="IPR001343">
    <property type="entry name" value="Hemolysn_Ca-bd"/>
</dbReference>
<evidence type="ECO:0000313" key="2">
    <source>
        <dbReference type="Proteomes" id="UP000003947"/>
    </source>
</evidence>
<dbReference type="STRING" id="864069.MicloDRAFT_00007120"/>
<dbReference type="eggNOG" id="COG2931">
    <property type="taxonomic scope" value="Bacteria"/>
</dbReference>
<protein>
    <submittedName>
        <fullName evidence="1">Putative calcium-binding protein</fullName>
    </submittedName>
</protein>
<dbReference type="GO" id="GO:0005509">
    <property type="term" value="F:calcium ion binding"/>
    <property type="evidence" value="ECO:0007669"/>
    <property type="project" value="InterPro"/>
</dbReference>
<sequence length="593" mass="62097">MSARFTPSVSFTPGTPGDDVFTATEGDIEGNVLDGLGGNDTLQLLGGGTFDLTRLQVFSSIETIQGSGEHDTIILNAEQAAGVVTFNGGANPASHWDELQLIGSAFDFTAKTLIGIDRISLQTDGAVLTVGNANTALLASGIASQNDRLVATGVTFTAAEIRLLHRQGIDTVMDAAGTHTNLAPVTEHLNGDHFEAEAGERVFVDEGRDAVLSEDDGLLTLLKVEAPVGLSAPGKLRIDLSGNVALESGYASGSTLRVGGLDIGMLWDASDSGLSVIFNANATPARVQEILRALTYTMADQVPETSVQQQIVITLTDEGGRRSTSTVRIDQTVQVEPPQLLLSHAAVPELSLAGTLVGLLTAKAPGLSGFSYQLLDSAGGRFVLDGDRLLVAPGAKLDFESHAAHQVKVRATADDGTVIDHSFTIAVEDVWDETLVWSDGSVAGTDGNDTLIGTRGRDKLSGGLGDDVLYGRQGHDSLTGGDGKDTFVFDTKPSASTNVDRITDFSVPDDSIFLDNAVFKALGSKGSFTKPSKLSPSKFWKGAKAHDGNDRLIYNPKTGVLSYDPDGTGKAAAVKIAVLSKKLALSAKDFFVI</sequence>
<dbReference type="PRINTS" id="PR00313">
    <property type="entry name" value="CABNDNGRPT"/>
</dbReference>
<gene>
    <name evidence="1" type="ORF">MicloDRAFT_00007120</name>
</gene>
<dbReference type="SUPFAM" id="SSF49313">
    <property type="entry name" value="Cadherin-like"/>
    <property type="match status" value="1"/>
</dbReference>
<dbReference type="Gene3D" id="2.150.10.10">
    <property type="entry name" value="Serralysin-like metalloprotease, C-terminal"/>
    <property type="match status" value="1"/>
</dbReference>
<dbReference type="SUPFAM" id="SSF51120">
    <property type="entry name" value="beta-Roll"/>
    <property type="match status" value="1"/>
</dbReference>
<name>I4Z2M1_9HYPH</name>
<dbReference type="HOGENOM" id="CLU_459912_0_0_5"/>
<organism evidence="1 2">
    <name type="scientific">Microvirga lotononidis</name>
    <dbReference type="NCBI Taxonomy" id="864069"/>
    <lineage>
        <taxon>Bacteria</taxon>
        <taxon>Pseudomonadati</taxon>
        <taxon>Pseudomonadota</taxon>
        <taxon>Alphaproteobacteria</taxon>
        <taxon>Hyphomicrobiales</taxon>
        <taxon>Methylobacteriaceae</taxon>
        <taxon>Microvirga</taxon>
    </lineage>
</organism>
<evidence type="ECO:0000313" key="1">
    <source>
        <dbReference type="EMBL" id="EIM30463.1"/>
    </source>
</evidence>
<dbReference type="GO" id="GO:0016020">
    <property type="term" value="C:membrane"/>
    <property type="evidence" value="ECO:0007669"/>
    <property type="project" value="InterPro"/>
</dbReference>
<dbReference type="RefSeq" id="WP_009489322.1">
    <property type="nucleotide sequence ID" value="NZ_CP141048.1"/>
</dbReference>
<dbReference type="InterPro" id="IPR011049">
    <property type="entry name" value="Serralysin-like_metalloprot_C"/>
</dbReference>
<proteinExistence type="predicted"/>
<dbReference type="Pfam" id="PF00353">
    <property type="entry name" value="HemolysinCabind"/>
    <property type="match status" value="1"/>
</dbReference>
<dbReference type="Proteomes" id="UP000003947">
    <property type="component" value="Unassembled WGS sequence"/>
</dbReference>